<dbReference type="InterPro" id="IPR004133">
    <property type="entry name" value="DAN_dom"/>
</dbReference>
<dbReference type="PANTHER" id="PTHR15283">
    <property type="entry name" value="GREMLIN 1"/>
    <property type="match status" value="1"/>
</dbReference>
<evidence type="ECO:0000256" key="4">
    <source>
        <dbReference type="ARBA" id="ARBA00023157"/>
    </source>
</evidence>
<dbReference type="GO" id="GO:0009887">
    <property type="term" value="P:animal organ morphogenesis"/>
    <property type="evidence" value="ECO:0007669"/>
    <property type="project" value="TreeGrafter"/>
</dbReference>
<evidence type="ECO:0000256" key="5">
    <source>
        <dbReference type="PROSITE-ProRule" id="PRU00039"/>
    </source>
</evidence>
<dbReference type="Gene3D" id="2.10.90.10">
    <property type="entry name" value="Cystine-knot cytokines"/>
    <property type="match status" value="1"/>
</dbReference>
<evidence type="ECO:0000313" key="8">
    <source>
        <dbReference type="EMBL" id="QBL02617.1"/>
    </source>
</evidence>
<dbReference type="InterPro" id="IPR029034">
    <property type="entry name" value="Cystine-knot_cytokine"/>
</dbReference>
<keyword evidence="2" id="KW-0964">Secreted</keyword>
<reference evidence="8" key="2">
    <citation type="journal article" date="2019" name="BMC Genomics">
        <title>De novo transcriptome assembly of the cubomedusa Tripedalia cystophora, including the analysis of a set of genes involved in peptidergic neurotransmission.</title>
        <authorList>
            <person name="Nielsen S.K."/>
            <person name="Koch T.L."/>
            <person name="Hauser F."/>
            <person name="Garm A."/>
            <person name="Grimmelikhuijzen C.J."/>
        </authorList>
    </citation>
    <scope>NUCLEOTIDE SEQUENCE</scope>
</reference>
<dbReference type="EMBL" id="MH835331">
    <property type="protein sequence ID" value="QBL02617.1"/>
    <property type="molecule type" value="mRNA"/>
</dbReference>
<sequence length="140" mass="15923">MAPARTLWLLAFGFLAKEVFGRPELGRLTVDNSSNTTSKSKEHNLRWNGDCRIRRGLMQVYIPGCELKKIISNGCYGYCLSYARPDPQELSKRFTKMCSCCQPTELARMQVMLRCTNRKGKQVPRPMRLLVARKCACGPC</sequence>
<dbReference type="AlphaFoldDB" id="A0A481ZNE2"/>
<evidence type="ECO:0000256" key="3">
    <source>
        <dbReference type="ARBA" id="ARBA00022729"/>
    </source>
</evidence>
<dbReference type="Pfam" id="PF03045">
    <property type="entry name" value="DAN"/>
    <property type="match status" value="1"/>
</dbReference>
<dbReference type="InterPro" id="IPR006207">
    <property type="entry name" value="Cys_knot_C"/>
</dbReference>
<dbReference type="GO" id="GO:0036122">
    <property type="term" value="F:BMP binding"/>
    <property type="evidence" value="ECO:0007669"/>
    <property type="project" value="TreeGrafter"/>
</dbReference>
<evidence type="ECO:0000256" key="2">
    <source>
        <dbReference type="ARBA" id="ARBA00022525"/>
    </source>
</evidence>
<protein>
    <submittedName>
        <fullName evidence="8">Glycoprotein hormone-like secreted protein</fullName>
    </submittedName>
</protein>
<name>A0A481ZNE2_TRICY</name>
<dbReference type="SMART" id="SM00041">
    <property type="entry name" value="CT"/>
    <property type="match status" value="1"/>
</dbReference>
<organism evidence="8">
    <name type="scientific">Tripedalia cystophora</name>
    <name type="common">Mangrove box jellyfish</name>
    <dbReference type="NCBI Taxonomy" id="6141"/>
    <lineage>
        <taxon>Eukaryota</taxon>
        <taxon>Metazoa</taxon>
        <taxon>Cnidaria</taxon>
        <taxon>Cubozoa</taxon>
        <taxon>Carybdeida</taxon>
        <taxon>Tripedaliidae</taxon>
        <taxon>Tripedalia</taxon>
    </lineage>
</organism>
<evidence type="ECO:0000256" key="1">
    <source>
        <dbReference type="ARBA" id="ARBA00004613"/>
    </source>
</evidence>
<keyword evidence="3 6" id="KW-0732">Signal</keyword>
<comment type="subcellular location">
    <subcellularLocation>
        <location evidence="1">Secreted</location>
    </subcellularLocation>
</comment>
<proteinExistence type="evidence at transcript level"/>
<feature type="chain" id="PRO_5019734404" evidence="6">
    <location>
        <begin position="22"/>
        <end position="140"/>
    </location>
</feature>
<dbReference type="GO" id="GO:0048018">
    <property type="term" value="F:receptor ligand activity"/>
    <property type="evidence" value="ECO:0007669"/>
    <property type="project" value="TreeGrafter"/>
</dbReference>
<evidence type="ECO:0000259" key="7">
    <source>
        <dbReference type="PROSITE" id="PS01225"/>
    </source>
</evidence>
<reference evidence="8" key="1">
    <citation type="submission" date="2018-09" db="EMBL/GenBank/DDBJ databases">
        <authorList>
            <person name="Nielsen S.K.D."/>
            <person name="Koch T.L."/>
            <person name="Hauser F."/>
            <person name="Garm A."/>
            <person name="Grimmelikhuijzen C.J.P."/>
        </authorList>
    </citation>
    <scope>NUCLEOTIDE SEQUENCE</scope>
</reference>
<evidence type="ECO:0000256" key="6">
    <source>
        <dbReference type="SAM" id="SignalP"/>
    </source>
</evidence>
<feature type="disulfide bond" evidence="5">
    <location>
        <begin position="51"/>
        <end position="101"/>
    </location>
</feature>
<dbReference type="PANTHER" id="PTHR15283:SF4">
    <property type="entry name" value="BURSICON"/>
    <property type="match status" value="1"/>
</dbReference>
<dbReference type="GO" id="GO:0005615">
    <property type="term" value="C:extracellular space"/>
    <property type="evidence" value="ECO:0007669"/>
    <property type="project" value="TreeGrafter"/>
</dbReference>
<dbReference type="PROSITE" id="PS01225">
    <property type="entry name" value="CTCK_2"/>
    <property type="match status" value="1"/>
</dbReference>
<accession>A0A481ZNE2</accession>
<keyword evidence="4 5" id="KW-1015">Disulfide bond</keyword>
<feature type="signal peptide" evidence="6">
    <location>
        <begin position="1"/>
        <end position="21"/>
    </location>
</feature>
<comment type="caution">
    <text evidence="5">Lacks conserved residue(s) required for the propagation of feature annotation.</text>
</comment>
<feature type="domain" description="CTCK" evidence="7">
    <location>
        <begin position="51"/>
        <end position="140"/>
    </location>
</feature>
<dbReference type="GO" id="GO:0038098">
    <property type="term" value="P:sequestering of BMP from receptor via BMP binding"/>
    <property type="evidence" value="ECO:0007669"/>
    <property type="project" value="TreeGrafter"/>
</dbReference>